<evidence type="ECO:0000313" key="2">
    <source>
        <dbReference type="EMBL" id="MFC4069565.1"/>
    </source>
</evidence>
<dbReference type="Proteomes" id="UP001595867">
    <property type="component" value="Unassembled WGS sequence"/>
</dbReference>
<organism evidence="2 3">
    <name type="scientific">Actinoplanes subglobosus</name>
    <dbReference type="NCBI Taxonomy" id="1547892"/>
    <lineage>
        <taxon>Bacteria</taxon>
        <taxon>Bacillati</taxon>
        <taxon>Actinomycetota</taxon>
        <taxon>Actinomycetes</taxon>
        <taxon>Micromonosporales</taxon>
        <taxon>Micromonosporaceae</taxon>
        <taxon>Actinoplanes</taxon>
    </lineage>
</organism>
<proteinExistence type="predicted"/>
<accession>A0ABV8J3J5</accession>
<comment type="caution">
    <text evidence="2">The sequence shown here is derived from an EMBL/GenBank/DDBJ whole genome shotgun (WGS) entry which is preliminary data.</text>
</comment>
<dbReference type="Pfam" id="PF10824">
    <property type="entry name" value="T7SS_ESX_EspC"/>
    <property type="match status" value="1"/>
</dbReference>
<evidence type="ECO:0000256" key="1">
    <source>
        <dbReference type="SAM" id="MobiDB-lite"/>
    </source>
</evidence>
<evidence type="ECO:0000313" key="3">
    <source>
        <dbReference type="Proteomes" id="UP001595867"/>
    </source>
</evidence>
<protein>
    <submittedName>
        <fullName evidence="2">Type VII secretion target</fullName>
    </submittedName>
</protein>
<feature type="region of interest" description="Disordered" evidence="1">
    <location>
        <begin position="1"/>
        <end position="22"/>
    </location>
</feature>
<sequence>MSLPTPDEVSAATSVLRSEAGQWEEQAERLSALSTEASGMEFGRLEAGLFQVMVGPYNDVIRAVSSRCAEGAIAMTDIAATLRRAADTYEAEDRTGAHQIKDIY</sequence>
<reference evidence="3" key="1">
    <citation type="journal article" date="2019" name="Int. J. Syst. Evol. Microbiol.">
        <title>The Global Catalogue of Microorganisms (GCM) 10K type strain sequencing project: providing services to taxonomists for standard genome sequencing and annotation.</title>
        <authorList>
            <consortium name="The Broad Institute Genomics Platform"/>
            <consortium name="The Broad Institute Genome Sequencing Center for Infectious Disease"/>
            <person name="Wu L."/>
            <person name="Ma J."/>
        </authorList>
    </citation>
    <scope>NUCLEOTIDE SEQUENCE [LARGE SCALE GENOMIC DNA]</scope>
    <source>
        <strain evidence="3">TBRC 5832</strain>
    </source>
</reference>
<keyword evidence="3" id="KW-1185">Reference proteome</keyword>
<dbReference type="EMBL" id="JBHSBL010000020">
    <property type="protein sequence ID" value="MFC4069565.1"/>
    <property type="molecule type" value="Genomic_DNA"/>
</dbReference>
<dbReference type="RefSeq" id="WP_378070441.1">
    <property type="nucleotide sequence ID" value="NZ_JBHSBL010000020.1"/>
</dbReference>
<name>A0ABV8J3J5_9ACTN</name>
<dbReference type="InterPro" id="IPR022536">
    <property type="entry name" value="EspC"/>
</dbReference>
<gene>
    <name evidence="2" type="ORF">ACFO0C_31965</name>
</gene>